<dbReference type="InterPro" id="IPR001214">
    <property type="entry name" value="SET_dom"/>
</dbReference>
<keyword evidence="3" id="KW-1185">Reference proteome</keyword>
<organism evidence="2 3">
    <name type="scientific">Piloderma croceum (strain F 1598)</name>
    <dbReference type="NCBI Taxonomy" id="765440"/>
    <lineage>
        <taxon>Eukaryota</taxon>
        <taxon>Fungi</taxon>
        <taxon>Dikarya</taxon>
        <taxon>Basidiomycota</taxon>
        <taxon>Agaricomycotina</taxon>
        <taxon>Agaricomycetes</taxon>
        <taxon>Agaricomycetidae</taxon>
        <taxon>Atheliales</taxon>
        <taxon>Atheliaceae</taxon>
        <taxon>Piloderma</taxon>
    </lineage>
</organism>
<dbReference type="AlphaFoldDB" id="A0A0C3CE42"/>
<reference evidence="3" key="2">
    <citation type="submission" date="2015-01" db="EMBL/GenBank/DDBJ databases">
        <title>Evolutionary Origins and Diversification of the Mycorrhizal Mutualists.</title>
        <authorList>
            <consortium name="DOE Joint Genome Institute"/>
            <consortium name="Mycorrhizal Genomics Consortium"/>
            <person name="Kohler A."/>
            <person name="Kuo A."/>
            <person name="Nagy L.G."/>
            <person name="Floudas D."/>
            <person name="Copeland A."/>
            <person name="Barry K.W."/>
            <person name="Cichocki N."/>
            <person name="Veneault-Fourrey C."/>
            <person name="LaButti K."/>
            <person name="Lindquist E.A."/>
            <person name="Lipzen A."/>
            <person name="Lundell T."/>
            <person name="Morin E."/>
            <person name="Murat C."/>
            <person name="Riley R."/>
            <person name="Ohm R."/>
            <person name="Sun H."/>
            <person name="Tunlid A."/>
            <person name="Henrissat B."/>
            <person name="Grigoriev I.V."/>
            <person name="Hibbett D.S."/>
            <person name="Martin F."/>
        </authorList>
    </citation>
    <scope>NUCLEOTIDE SEQUENCE [LARGE SCALE GENOMIC DNA]</scope>
    <source>
        <strain evidence="3">F 1598</strain>
    </source>
</reference>
<proteinExistence type="predicted"/>
<dbReference type="HOGENOM" id="CLU_073382_2_0_1"/>
<name>A0A0C3CE42_PILCF</name>
<reference evidence="2 3" key="1">
    <citation type="submission" date="2014-04" db="EMBL/GenBank/DDBJ databases">
        <authorList>
            <consortium name="DOE Joint Genome Institute"/>
            <person name="Kuo A."/>
            <person name="Tarkka M."/>
            <person name="Buscot F."/>
            <person name="Kohler A."/>
            <person name="Nagy L.G."/>
            <person name="Floudas D."/>
            <person name="Copeland A."/>
            <person name="Barry K.W."/>
            <person name="Cichocki N."/>
            <person name="Veneault-Fourrey C."/>
            <person name="LaButti K."/>
            <person name="Lindquist E.A."/>
            <person name="Lipzen A."/>
            <person name="Lundell T."/>
            <person name="Morin E."/>
            <person name="Murat C."/>
            <person name="Sun H."/>
            <person name="Tunlid A."/>
            <person name="Henrissat B."/>
            <person name="Grigoriev I.V."/>
            <person name="Hibbett D.S."/>
            <person name="Martin F."/>
            <person name="Nordberg H.P."/>
            <person name="Cantor M.N."/>
            <person name="Hua S.X."/>
        </authorList>
    </citation>
    <scope>NUCLEOTIDE SEQUENCE [LARGE SCALE GENOMIC DNA]</scope>
    <source>
        <strain evidence="2 3">F 1598</strain>
    </source>
</reference>
<accession>A0A0C3CE42</accession>
<feature type="domain" description="SET" evidence="1">
    <location>
        <begin position="22"/>
        <end position="123"/>
    </location>
</feature>
<evidence type="ECO:0000259" key="1">
    <source>
        <dbReference type="PROSITE" id="PS50280"/>
    </source>
</evidence>
<dbReference type="InterPro" id="IPR053201">
    <property type="entry name" value="Flavunoidine_N-MTase"/>
</dbReference>
<dbReference type="PROSITE" id="PS50280">
    <property type="entry name" value="SET"/>
    <property type="match status" value="1"/>
</dbReference>
<gene>
    <name evidence="2" type="ORF">PILCRDRAFT_814666</name>
</gene>
<dbReference type="OrthoDB" id="5984008at2759"/>
<dbReference type="InParanoid" id="A0A0C3CE42"/>
<dbReference type="STRING" id="765440.A0A0C3CE42"/>
<dbReference type="Gene3D" id="2.170.270.10">
    <property type="entry name" value="SET domain"/>
    <property type="match status" value="1"/>
</dbReference>
<protein>
    <recommendedName>
        <fullName evidence="1">SET domain-containing protein</fullName>
    </recommendedName>
</protein>
<evidence type="ECO:0000313" key="3">
    <source>
        <dbReference type="Proteomes" id="UP000054166"/>
    </source>
</evidence>
<dbReference type="SUPFAM" id="SSF82199">
    <property type="entry name" value="SET domain"/>
    <property type="match status" value="1"/>
</dbReference>
<dbReference type="EMBL" id="KN832978">
    <property type="protein sequence ID" value="KIM87992.1"/>
    <property type="molecule type" value="Genomic_DNA"/>
</dbReference>
<dbReference type="PANTHER" id="PTHR12350:SF19">
    <property type="entry name" value="SET DOMAIN-CONTAINING PROTEIN"/>
    <property type="match status" value="1"/>
</dbReference>
<evidence type="ECO:0000313" key="2">
    <source>
        <dbReference type="EMBL" id="KIM87992.1"/>
    </source>
</evidence>
<dbReference type="Pfam" id="PF00856">
    <property type="entry name" value="SET"/>
    <property type="match status" value="1"/>
</dbReference>
<dbReference type="InterPro" id="IPR046341">
    <property type="entry name" value="SET_dom_sf"/>
</dbReference>
<dbReference type="PANTHER" id="PTHR12350">
    <property type="entry name" value="HISTONE-LYSINE N-METHYLTRANSFERASE-RELATED"/>
    <property type="match status" value="1"/>
</dbReference>
<dbReference type="Proteomes" id="UP000054166">
    <property type="component" value="Unassembled WGS sequence"/>
</dbReference>
<sequence>MVEKFIYTTGSMPADGHQPSHPGILSVKFRAGDFQSELVAEKTFKRGDVICKFDKYRPGERRTRTSIQLGEAEHCELNTDLVFANHSCDPNTAFDISSADRTAWKVVALKDIAVGDVITFFYPITEWDAWGGGFECACGTTACIGSYGGAVKLSQDTLGKYEYVNPHIYRLAKKRDMA</sequence>